<protein>
    <recommendedName>
        <fullName evidence="1">N-acetyltransferase domain-containing protein</fullName>
    </recommendedName>
</protein>
<dbReference type="CDD" id="cd04301">
    <property type="entry name" value="NAT_SF"/>
    <property type="match status" value="1"/>
</dbReference>
<reference evidence="2 3" key="1">
    <citation type="submission" date="2021-03" db="EMBL/GenBank/DDBJ databases">
        <title>Antimicrobial resistance genes in bacteria isolated from Japanese honey, and their potential for conferring macrolide and lincosamide resistance in the American foulbrood pathogen Paenibacillus larvae.</title>
        <authorList>
            <person name="Okamoto M."/>
            <person name="Kumagai M."/>
            <person name="Kanamori H."/>
            <person name="Takamatsu D."/>
        </authorList>
    </citation>
    <scope>NUCLEOTIDE SEQUENCE [LARGE SCALE GENOMIC DNA]</scope>
    <source>
        <strain evidence="2 3">J34TS1</strain>
    </source>
</reference>
<dbReference type="InterPro" id="IPR016181">
    <property type="entry name" value="Acyl_CoA_acyltransferase"/>
</dbReference>
<gene>
    <name evidence="2" type="ORF">J34TS1_55000</name>
</gene>
<dbReference type="Proteomes" id="UP000682811">
    <property type="component" value="Unassembled WGS sequence"/>
</dbReference>
<dbReference type="PROSITE" id="PS51186">
    <property type="entry name" value="GNAT"/>
    <property type="match status" value="1"/>
</dbReference>
<sequence>MITIHEAAYADKSTLRNLLELYKYDFSEFDPEDDLNENGLYEYMYLDHYWTEEGRHPFLFRVDGKLAGFALVRELEAKTKNLLPLYEMAEFFILRKYRRSGAGQQAAIGLFDRLPGRWKVAEVESNIPAQKFWRKVIGHYTNGKFEEISEKGWDGPIQCFETGGQPE</sequence>
<dbReference type="EMBL" id="BORT01000037">
    <property type="protein sequence ID" value="GIO50735.1"/>
    <property type="molecule type" value="Genomic_DNA"/>
</dbReference>
<dbReference type="AlphaFoldDB" id="A0A919YJZ6"/>
<evidence type="ECO:0000259" key="1">
    <source>
        <dbReference type="PROSITE" id="PS51186"/>
    </source>
</evidence>
<dbReference type="GO" id="GO:0016747">
    <property type="term" value="F:acyltransferase activity, transferring groups other than amino-acyl groups"/>
    <property type="evidence" value="ECO:0007669"/>
    <property type="project" value="InterPro"/>
</dbReference>
<feature type="domain" description="N-acetyltransferase" evidence="1">
    <location>
        <begin position="2"/>
        <end position="167"/>
    </location>
</feature>
<evidence type="ECO:0000313" key="3">
    <source>
        <dbReference type="Proteomes" id="UP000682811"/>
    </source>
</evidence>
<dbReference type="SUPFAM" id="SSF55729">
    <property type="entry name" value="Acyl-CoA N-acyltransferases (Nat)"/>
    <property type="match status" value="1"/>
</dbReference>
<name>A0A919YJZ6_9BACL</name>
<dbReference type="Gene3D" id="3.40.630.30">
    <property type="match status" value="1"/>
</dbReference>
<comment type="caution">
    <text evidence="2">The sequence shown here is derived from an EMBL/GenBank/DDBJ whole genome shotgun (WGS) entry which is preliminary data.</text>
</comment>
<dbReference type="Pfam" id="PF00583">
    <property type="entry name" value="Acetyltransf_1"/>
    <property type="match status" value="1"/>
</dbReference>
<dbReference type="RefSeq" id="WP_212980857.1">
    <property type="nucleotide sequence ID" value="NZ_AP025343.1"/>
</dbReference>
<keyword evidence="3" id="KW-1185">Reference proteome</keyword>
<organism evidence="2 3">
    <name type="scientific">Paenibacillus azoreducens</name>
    <dbReference type="NCBI Taxonomy" id="116718"/>
    <lineage>
        <taxon>Bacteria</taxon>
        <taxon>Bacillati</taxon>
        <taxon>Bacillota</taxon>
        <taxon>Bacilli</taxon>
        <taxon>Bacillales</taxon>
        <taxon>Paenibacillaceae</taxon>
        <taxon>Paenibacillus</taxon>
    </lineage>
</organism>
<dbReference type="InterPro" id="IPR000182">
    <property type="entry name" value="GNAT_dom"/>
</dbReference>
<proteinExistence type="predicted"/>
<accession>A0A919YJZ6</accession>
<evidence type="ECO:0000313" key="2">
    <source>
        <dbReference type="EMBL" id="GIO50735.1"/>
    </source>
</evidence>